<dbReference type="InterPro" id="IPR040052">
    <property type="entry name" value="RBM17"/>
</dbReference>
<evidence type="ECO:0000259" key="2">
    <source>
        <dbReference type="PROSITE" id="PS50174"/>
    </source>
</evidence>
<evidence type="ECO:0000313" key="4">
    <source>
        <dbReference type="Proteomes" id="UP000485058"/>
    </source>
</evidence>
<feature type="non-terminal residue" evidence="3">
    <location>
        <position position="206"/>
    </location>
</feature>
<dbReference type="GO" id="GO:0003676">
    <property type="term" value="F:nucleic acid binding"/>
    <property type="evidence" value="ECO:0007669"/>
    <property type="project" value="InterPro"/>
</dbReference>
<dbReference type="PROSITE" id="PS50174">
    <property type="entry name" value="G_PATCH"/>
    <property type="match status" value="1"/>
</dbReference>
<dbReference type="GO" id="GO:0071011">
    <property type="term" value="C:precatalytic spliceosome"/>
    <property type="evidence" value="ECO:0007669"/>
    <property type="project" value="TreeGrafter"/>
</dbReference>
<dbReference type="GO" id="GO:0045292">
    <property type="term" value="P:mRNA cis splicing, via spliceosome"/>
    <property type="evidence" value="ECO:0007669"/>
    <property type="project" value="InterPro"/>
</dbReference>
<sequence length="206" mass="21147">MEKLRQAEAAVAAQFAPPPSLNISGDEAFARRARAGAPSSLPPDAVADSAEPGSGGLGLGAGAAAAAAPPPPPGPPAVGAAEGTGKGMSLAQKMLMKMGWKEGEGLGRERQGMSTPLVMQKTNARAGVIVNAEPSAQPADKKQRAAGAVIVGKPSKVLCLRNMFERVESATKAMVDLQGRYFAGRNVRVAFFDENRFLATDLAPKA</sequence>
<feature type="region of interest" description="Disordered" evidence="1">
    <location>
        <begin position="1"/>
        <end position="84"/>
    </location>
</feature>
<dbReference type="Pfam" id="PF01585">
    <property type="entry name" value="G-patch"/>
    <property type="match status" value="1"/>
</dbReference>
<dbReference type="SMART" id="SM00443">
    <property type="entry name" value="G_patch"/>
    <property type="match status" value="1"/>
</dbReference>
<organism evidence="3 4">
    <name type="scientific">Haematococcus lacustris</name>
    <name type="common">Green alga</name>
    <name type="synonym">Haematococcus pluvialis</name>
    <dbReference type="NCBI Taxonomy" id="44745"/>
    <lineage>
        <taxon>Eukaryota</taxon>
        <taxon>Viridiplantae</taxon>
        <taxon>Chlorophyta</taxon>
        <taxon>core chlorophytes</taxon>
        <taxon>Chlorophyceae</taxon>
        <taxon>CS clade</taxon>
        <taxon>Chlamydomonadales</taxon>
        <taxon>Haematococcaceae</taxon>
        <taxon>Haematococcus</taxon>
    </lineage>
</organism>
<dbReference type="EMBL" id="BLLF01000233">
    <property type="protein sequence ID" value="GFH09423.1"/>
    <property type="molecule type" value="Genomic_DNA"/>
</dbReference>
<dbReference type="InterPro" id="IPR012677">
    <property type="entry name" value="Nucleotide-bd_a/b_plait_sf"/>
</dbReference>
<dbReference type="InterPro" id="IPR035979">
    <property type="entry name" value="RBD_domain_sf"/>
</dbReference>
<reference evidence="3 4" key="1">
    <citation type="submission" date="2020-02" db="EMBL/GenBank/DDBJ databases">
        <title>Draft genome sequence of Haematococcus lacustris strain NIES-144.</title>
        <authorList>
            <person name="Morimoto D."/>
            <person name="Nakagawa S."/>
            <person name="Yoshida T."/>
            <person name="Sawayama S."/>
        </authorList>
    </citation>
    <scope>NUCLEOTIDE SEQUENCE [LARGE SCALE GENOMIC DNA]</scope>
    <source>
        <strain evidence="3 4">NIES-144</strain>
    </source>
</reference>
<dbReference type="Gene3D" id="3.30.70.330">
    <property type="match status" value="1"/>
</dbReference>
<feature type="domain" description="G-patch" evidence="2">
    <location>
        <begin position="87"/>
        <end position="133"/>
    </location>
</feature>
<evidence type="ECO:0000256" key="1">
    <source>
        <dbReference type="SAM" id="MobiDB-lite"/>
    </source>
</evidence>
<dbReference type="PANTHER" id="PTHR13288:SF8">
    <property type="entry name" value="SPLICING FACTOR 45"/>
    <property type="match status" value="1"/>
</dbReference>
<accession>A0A699YH46</accession>
<dbReference type="Proteomes" id="UP000485058">
    <property type="component" value="Unassembled WGS sequence"/>
</dbReference>
<comment type="caution">
    <text evidence="3">The sequence shown here is derived from an EMBL/GenBank/DDBJ whole genome shotgun (WGS) entry which is preliminary data.</text>
</comment>
<dbReference type="PANTHER" id="PTHR13288">
    <property type="entry name" value="SPLICING FACTOR 45 SPF45"/>
    <property type="match status" value="1"/>
</dbReference>
<gene>
    <name evidence="3" type="ORF">HaLaN_04561</name>
</gene>
<protein>
    <recommendedName>
        <fullName evidence="2">G-patch domain-containing protein</fullName>
    </recommendedName>
</protein>
<feature type="non-terminal residue" evidence="3">
    <location>
        <position position="1"/>
    </location>
</feature>
<dbReference type="SUPFAM" id="SSF54928">
    <property type="entry name" value="RNA-binding domain, RBD"/>
    <property type="match status" value="1"/>
</dbReference>
<evidence type="ECO:0000313" key="3">
    <source>
        <dbReference type="EMBL" id="GFH09423.1"/>
    </source>
</evidence>
<dbReference type="InterPro" id="IPR000467">
    <property type="entry name" value="G_patch_dom"/>
</dbReference>
<name>A0A699YH46_HAELA</name>
<dbReference type="AlphaFoldDB" id="A0A699YH46"/>
<proteinExistence type="predicted"/>
<keyword evidence="4" id="KW-1185">Reference proteome</keyword>